<dbReference type="AlphaFoldDB" id="A0A0E9LVE7"/>
<protein>
    <submittedName>
        <fullName evidence="2">Uncharacterized protein</fullName>
    </submittedName>
</protein>
<dbReference type="RefSeq" id="WP_062123378.1">
    <property type="nucleotide sequence ID" value="NZ_BAZW01000007.1"/>
</dbReference>
<feature type="transmembrane region" description="Helical" evidence="1">
    <location>
        <begin position="195"/>
        <end position="214"/>
    </location>
</feature>
<dbReference type="InterPro" id="IPR036412">
    <property type="entry name" value="HAD-like_sf"/>
</dbReference>
<organism evidence="2 3">
    <name type="scientific">Geofilum rubicundum JCM 15548</name>
    <dbReference type="NCBI Taxonomy" id="1236989"/>
    <lineage>
        <taxon>Bacteria</taxon>
        <taxon>Pseudomonadati</taxon>
        <taxon>Bacteroidota</taxon>
        <taxon>Bacteroidia</taxon>
        <taxon>Marinilabiliales</taxon>
        <taxon>Marinilabiliaceae</taxon>
        <taxon>Geofilum</taxon>
    </lineage>
</organism>
<feature type="transmembrane region" description="Helical" evidence="1">
    <location>
        <begin position="267"/>
        <end position="290"/>
    </location>
</feature>
<keyword evidence="1" id="KW-1133">Transmembrane helix</keyword>
<gene>
    <name evidence="2" type="ORF">JCM15548_11454</name>
</gene>
<dbReference type="OrthoDB" id="954467at2"/>
<proteinExistence type="predicted"/>
<dbReference type="EMBL" id="BAZW01000007">
    <property type="protein sequence ID" value="GAO29283.1"/>
    <property type="molecule type" value="Genomic_DNA"/>
</dbReference>
<keyword evidence="1" id="KW-0812">Transmembrane</keyword>
<keyword evidence="1" id="KW-0472">Membrane</keyword>
<dbReference type="SUPFAM" id="SSF56784">
    <property type="entry name" value="HAD-like"/>
    <property type="match status" value="1"/>
</dbReference>
<feature type="transmembrane region" description="Helical" evidence="1">
    <location>
        <begin position="296"/>
        <end position="318"/>
    </location>
</feature>
<keyword evidence="3" id="KW-1185">Reference proteome</keyword>
<dbReference type="Proteomes" id="UP000032900">
    <property type="component" value="Unassembled WGS sequence"/>
</dbReference>
<evidence type="ECO:0000313" key="3">
    <source>
        <dbReference type="Proteomes" id="UP000032900"/>
    </source>
</evidence>
<evidence type="ECO:0000256" key="1">
    <source>
        <dbReference type="SAM" id="Phobius"/>
    </source>
</evidence>
<reference evidence="2 3" key="1">
    <citation type="journal article" date="2015" name="Microbes Environ.">
        <title>Distribution and evolution of nitrogen fixation genes in the phylum bacteroidetes.</title>
        <authorList>
            <person name="Inoue J."/>
            <person name="Oshima K."/>
            <person name="Suda W."/>
            <person name="Sakamoto M."/>
            <person name="Iino T."/>
            <person name="Noda S."/>
            <person name="Hongoh Y."/>
            <person name="Hattori M."/>
            <person name="Ohkuma M."/>
        </authorList>
    </citation>
    <scope>NUCLEOTIDE SEQUENCE [LARGE SCALE GENOMIC DNA]</scope>
    <source>
        <strain evidence="2">JCM 15548</strain>
    </source>
</reference>
<evidence type="ECO:0000313" key="2">
    <source>
        <dbReference type="EMBL" id="GAO29283.1"/>
    </source>
</evidence>
<sequence length="330" mass="38482">MAQKIICIDLDGTLAHYEEWKGETYFGDAIEGAKEALQKLKENDWLIIIFTTRTNTELITKFLNDNKLEFDYINENPHQPENAIGGKPYADVYVDDRAIQFNGDWEEIVKCIDDFKPWELRTNQNHESKYGNELLSHDFDQSYQQLRHYDSLNWDITKFSFIELLLGITAVWAIYGFAKDSDNVNTLVAINYQWLIPSIFGVSYIFSLLASFLISRNRVYYAKTARYINEHRKLALKHKPFGFENATRFYTNTNFPPAFDKWSTQLVCFYVIQLVSAFMFGAMIYCISAMCFEKVVVHYLSGIIGGIISILLNFWIYISYMKKQDNQLGT</sequence>
<dbReference type="InterPro" id="IPR023214">
    <property type="entry name" value="HAD_sf"/>
</dbReference>
<comment type="caution">
    <text evidence="2">The sequence shown here is derived from an EMBL/GenBank/DDBJ whole genome shotgun (WGS) entry which is preliminary data.</text>
</comment>
<dbReference type="Gene3D" id="3.40.50.1000">
    <property type="entry name" value="HAD superfamily/HAD-like"/>
    <property type="match status" value="1"/>
</dbReference>
<accession>A0A0E9LVE7</accession>
<name>A0A0E9LVE7_9BACT</name>
<feature type="transmembrane region" description="Helical" evidence="1">
    <location>
        <begin position="156"/>
        <end position="175"/>
    </location>
</feature>